<feature type="compositionally biased region" description="Basic and acidic residues" evidence="12">
    <location>
        <begin position="64"/>
        <end position="80"/>
    </location>
</feature>
<dbReference type="GO" id="GO:0045892">
    <property type="term" value="P:negative regulation of DNA-templated transcription"/>
    <property type="evidence" value="ECO:0007669"/>
    <property type="project" value="TreeGrafter"/>
</dbReference>
<comment type="function">
    <text evidence="11">Acts as a transcriptional regulator. Probably redox-responsive. The apo- but not holo-form probably binds DNA.</text>
</comment>
<evidence type="ECO:0000256" key="10">
    <source>
        <dbReference type="ARBA" id="ARBA00023163"/>
    </source>
</evidence>
<accession>A0A1X0A7J7</accession>
<dbReference type="PANTHER" id="PTHR38839">
    <property type="entry name" value="TRANSCRIPTIONAL REGULATOR WHID-RELATED"/>
    <property type="match status" value="1"/>
</dbReference>
<dbReference type="STRING" id="1927124.BST13_32480"/>
<evidence type="ECO:0000256" key="4">
    <source>
        <dbReference type="ARBA" id="ARBA00022723"/>
    </source>
</evidence>
<evidence type="ECO:0000256" key="9">
    <source>
        <dbReference type="ARBA" id="ARBA00023157"/>
    </source>
</evidence>
<dbReference type="InterPro" id="IPR034768">
    <property type="entry name" value="4FE4S_WBL"/>
</dbReference>
<dbReference type="GO" id="GO:0003677">
    <property type="term" value="F:DNA binding"/>
    <property type="evidence" value="ECO:0007669"/>
    <property type="project" value="UniProtKB-UniRule"/>
</dbReference>
<evidence type="ECO:0000313" key="15">
    <source>
        <dbReference type="Proteomes" id="UP000192448"/>
    </source>
</evidence>
<comment type="similarity">
    <text evidence="2 11">Belongs to the WhiB family.</text>
</comment>
<keyword evidence="3 11" id="KW-0004">4Fe-4S</keyword>
<evidence type="ECO:0000256" key="6">
    <source>
        <dbReference type="ARBA" id="ARBA00023014"/>
    </source>
</evidence>
<dbReference type="AlphaFoldDB" id="A0A1X0A7J7"/>
<keyword evidence="6 11" id="KW-0411">Iron-sulfur</keyword>
<dbReference type="GO" id="GO:0035731">
    <property type="term" value="F:dinitrosyl-iron complex binding"/>
    <property type="evidence" value="ECO:0007669"/>
    <property type="project" value="UniProtKB-UniRule"/>
</dbReference>
<comment type="cofactor">
    <cofactor evidence="11">
        <name>[4Fe-4S] cluster</name>
        <dbReference type="ChEBI" id="CHEBI:49883"/>
    </cofactor>
    <text evidence="11">Binds 1 [4Fe-4S] cluster per subunit. Following nitrosylation of the [4Fe-4S] cluster binds 1 [4Fe-8(NO)] cluster per subunit.</text>
</comment>
<evidence type="ECO:0000256" key="3">
    <source>
        <dbReference type="ARBA" id="ARBA00022485"/>
    </source>
</evidence>
<keyword evidence="8 11" id="KW-0238">DNA-binding</keyword>
<sequence length="80" mass="9223">MRAQCRGLPVEMFFASEHDTGTAHQRVLYEQAKHVCRSCQVRQACLDHALKRPENYGIWGATTPRERQKMQPANEEAHDT</sequence>
<feature type="region of interest" description="Disordered" evidence="12">
    <location>
        <begin position="59"/>
        <end position="80"/>
    </location>
</feature>
<comment type="caution">
    <text evidence="14">The sequence shown here is derived from an EMBL/GenBank/DDBJ whole genome shotgun (WGS) entry which is preliminary data.</text>
</comment>
<dbReference type="GO" id="GO:0005737">
    <property type="term" value="C:cytoplasm"/>
    <property type="evidence" value="ECO:0007669"/>
    <property type="project" value="UniProtKB-SubCell"/>
</dbReference>
<evidence type="ECO:0000256" key="8">
    <source>
        <dbReference type="ARBA" id="ARBA00023125"/>
    </source>
</evidence>
<keyword evidence="5 11" id="KW-0408">Iron</keyword>
<dbReference type="GO" id="GO:0046872">
    <property type="term" value="F:metal ion binding"/>
    <property type="evidence" value="ECO:0007669"/>
    <property type="project" value="UniProtKB-KW"/>
</dbReference>
<evidence type="ECO:0000256" key="2">
    <source>
        <dbReference type="ARBA" id="ARBA00006597"/>
    </source>
</evidence>
<dbReference type="InterPro" id="IPR003482">
    <property type="entry name" value="Whib"/>
</dbReference>
<dbReference type="Pfam" id="PF02467">
    <property type="entry name" value="Whib"/>
    <property type="match status" value="1"/>
</dbReference>
<evidence type="ECO:0000256" key="11">
    <source>
        <dbReference type="HAMAP-Rule" id="MF_01479"/>
    </source>
</evidence>
<evidence type="ECO:0000256" key="1">
    <source>
        <dbReference type="ARBA" id="ARBA00004496"/>
    </source>
</evidence>
<keyword evidence="10 11" id="KW-0804">Transcription</keyword>
<evidence type="ECO:0000313" key="14">
    <source>
        <dbReference type="EMBL" id="ORA26051.1"/>
    </source>
</evidence>
<evidence type="ECO:0000259" key="13">
    <source>
        <dbReference type="PROSITE" id="PS51674"/>
    </source>
</evidence>
<evidence type="ECO:0000256" key="7">
    <source>
        <dbReference type="ARBA" id="ARBA00023015"/>
    </source>
</evidence>
<keyword evidence="15" id="KW-1185">Reference proteome</keyword>
<proteinExistence type="inferred from homology"/>
<protein>
    <recommendedName>
        <fullName evidence="11">Transcriptional regulator WhiB</fullName>
    </recommendedName>
</protein>
<name>A0A1X0A7J7_9MYCO</name>
<dbReference type="Proteomes" id="UP000192448">
    <property type="component" value="Unassembled WGS sequence"/>
</dbReference>
<dbReference type="GO" id="GO:0045454">
    <property type="term" value="P:cell redox homeostasis"/>
    <property type="evidence" value="ECO:0007669"/>
    <property type="project" value="TreeGrafter"/>
</dbReference>
<feature type="binding site" evidence="11">
    <location>
        <position position="39"/>
    </location>
    <ligand>
        <name>[4Fe-4S] cluster</name>
        <dbReference type="ChEBI" id="CHEBI:49883"/>
    </ligand>
</feature>
<feature type="binding site" evidence="11">
    <location>
        <position position="36"/>
    </location>
    <ligand>
        <name>[4Fe-4S] cluster</name>
        <dbReference type="ChEBI" id="CHEBI:49883"/>
    </ligand>
</feature>
<keyword evidence="9 11" id="KW-1015">Disulfide bond</keyword>
<dbReference type="GO" id="GO:0047134">
    <property type="term" value="F:protein-disulfide reductase [NAD(P)H] activity"/>
    <property type="evidence" value="ECO:0007669"/>
    <property type="project" value="TreeGrafter"/>
</dbReference>
<evidence type="ECO:0000256" key="12">
    <source>
        <dbReference type="SAM" id="MobiDB-lite"/>
    </source>
</evidence>
<keyword evidence="4 11" id="KW-0479">Metal-binding</keyword>
<comment type="PTM">
    <text evidence="11">The Fe-S cluster can be nitrosylated by nitric oxide (NO).</text>
</comment>
<evidence type="ECO:0000256" key="5">
    <source>
        <dbReference type="ARBA" id="ARBA00023004"/>
    </source>
</evidence>
<dbReference type="HAMAP" id="MF_01479">
    <property type="entry name" value="WhiB"/>
    <property type="match status" value="1"/>
</dbReference>
<gene>
    <name evidence="11" type="primary">whiB</name>
    <name evidence="14" type="ORF">BST13_32480</name>
</gene>
<feature type="domain" description="4Fe-4S Wbl-type" evidence="13">
    <location>
        <begin position="4"/>
        <end position="69"/>
    </location>
</feature>
<dbReference type="EMBL" id="MVHF01000051">
    <property type="protein sequence ID" value="ORA26051.1"/>
    <property type="molecule type" value="Genomic_DNA"/>
</dbReference>
<dbReference type="PROSITE" id="PS51674">
    <property type="entry name" value="4FE4S_WBL"/>
    <property type="match status" value="1"/>
</dbReference>
<comment type="PTM">
    <text evidence="11">Upon Fe-S cluster removal intramolecular disulfide bonds are formed.</text>
</comment>
<organism evidence="14 15">
    <name type="scientific">Mycobacterium aquaticum</name>
    <dbReference type="NCBI Taxonomy" id="1927124"/>
    <lineage>
        <taxon>Bacteria</taxon>
        <taxon>Bacillati</taxon>
        <taxon>Actinomycetota</taxon>
        <taxon>Actinomycetes</taxon>
        <taxon>Mycobacteriales</taxon>
        <taxon>Mycobacteriaceae</taxon>
        <taxon>Mycobacterium</taxon>
    </lineage>
</organism>
<feature type="binding site" evidence="11">
    <location>
        <position position="45"/>
    </location>
    <ligand>
        <name>[4Fe-4S] cluster</name>
        <dbReference type="ChEBI" id="CHEBI:49883"/>
    </ligand>
</feature>
<reference evidence="14 15" key="1">
    <citation type="submission" date="2017-02" db="EMBL/GenBank/DDBJ databases">
        <title>The new phylogeny of genus Mycobacterium.</title>
        <authorList>
            <person name="Tortoli E."/>
            <person name="Trovato A."/>
            <person name="Cirillo D.M."/>
        </authorList>
    </citation>
    <scope>NUCLEOTIDE SEQUENCE [LARGE SCALE GENOMIC DNA]</scope>
    <source>
        <strain evidence="14 15">RW6</strain>
    </source>
</reference>
<keyword evidence="7 11" id="KW-0805">Transcription regulation</keyword>
<dbReference type="GO" id="GO:0051539">
    <property type="term" value="F:4 iron, 4 sulfur cluster binding"/>
    <property type="evidence" value="ECO:0007669"/>
    <property type="project" value="UniProtKB-UniRule"/>
</dbReference>
<keyword evidence="11" id="KW-0963">Cytoplasm</keyword>
<feature type="binding site" evidence="11">
    <location>
        <position position="5"/>
    </location>
    <ligand>
        <name>[4Fe-4S] cluster</name>
        <dbReference type="ChEBI" id="CHEBI:49883"/>
    </ligand>
</feature>
<comment type="subcellular location">
    <subcellularLocation>
        <location evidence="1 11">Cytoplasm</location>
    </subcellularLocation>
</comment>